<feature type="region of interest" description="Disordered" evidence="1">
    <location>
        <begin position="1"/>
        <end position="21"/>
    </location>
</feature>
<sequence length="205" mass="23146">DEEDDENAAVLPTGKKPDLPHDVSAQELDVSMEEQRVQSRVQRAKVLQMRALNGEAMGDHEQMEFDADIGELRLQPPITDTKIKGLGGRMDADYDNESMYDDYDIANWRDEVPEKKPKIDMDALNYVYEESKRLLELSTLSARPVHRITLKCSEPRNVFKGGVEARKSVGYKKSSVMNLACARGSSCRVSWSQGECTSALRDCMR</sequence>
<evidence type="ECO:0000313" key="3">
    <source>
        <dbReference type="Proteomes" id="UP000271889"/>
    </source>
</evidence>
<dbReference type="Proteomes" id="UP000271889">
    <property type="component" value="Unassembled WGS sequence"/>
</dbReference>
<organism evidence="2 3">
    <name type="scientific">Cylicostephanus goldi</name>
    <name type="common">Nematode worm</name>
    <dbReference type="NCBI Taxonomy" id="71465"/>
    <lineage>
        <taxon>Eukaryota</taxon>
        <taxon>Metazoa</taxon>
        <taxon>Ecdysozoa</taxon>
        <taxon>Nematoda</taxon>
        <taxon>Chromadorea</taxon>
        <taxon>Rhabditida</taxon>
        <taxon>Rhabditina</taxon>
        <taxon>Rhabditomorpha</taxon>
        <taxon>Strongyloidea</taxon>
        <taxon>Strongylidae</taxon>
        <taxon>Cylicostephanus</taxon>
    </lineage>
</organism>
<dbReference type="AlphaFoldDB" id="A0A3P6R4Q6"/>
<evidence type="ECO:0000313" key="2">
    <source>
        <dbReference type="EMBL" id="VDK55869.1"/>
    </source>
</evidence>
<feature type="non-terminal residue" evidence="2">
    <location>
        <position position="1"/>
    </location>
</feature>
<name>A0A3P6R4Q6_CYLGO</name>
<evidence type="ECO:0000256" key="1">
    <source>
        <dbReference type="SAM" id="MobiDB-lite"/>
    </source>
</evidence>
<dbReference type="OrthoDB" id="3797628at2759"/>
<gene>
    <name evidence="2" type="ORF">CGOC_LOCUS3451</name>
</gene>
<dbReference type="EMBL" id="UYRV01008702">
    <property type="protein sequence ID" value="VDK55869.1"/>
    <property type="molecule type" value="Genomic_DNA"/>
</dbReference>
<reference evidence="2 3" key="1">
    <citation type="submission" date="2018-11" db="EMBL/GenBank/DDBJ databases">
        <authorList>
            <consortium name="Pathogen Informatics"/>
        </authorList>
    </citation>
    <scope>NUCLEOTIDE SEQUENCE [LARGE SCALE GENOMIC DNA]</scope>
</reference>
<proteinExistence type="predicted"/>
<keyword evidence="3" id="KW-1185">Reference proteome</keyword>
<protein>
    <submittedName>
        <fullName evidence="2">Uncharacterized protein</fullName>
    </submittedName>
</protein>
<accession>A0A3P6R4Q6</accession>